<gene>
    <name evidence="3" type="ORF">HC031_31195</name>
</gene>
<dbReference type="SUPFAM" id="SSF53850">
    <property type="entry name" value="Periplasmic binding protein-like II"/>
    <property type="match status" value="1"/>
</dbReference>
<protein>
    <submittedName>
        <fullName evidence="3">Extracellular solute-binding protein</fullName>
    </submittedName>
</protein>
<dbReference type="PANTHER" id="PTHR43649">
    <property type="entry name" value="ARABINOSE-BINDING PROTEIN-RELATED"/>
    <property type="match status" value="1"/>
</dbReference>
<dbReference type="Gene3D" id="3.40.190.10">
    <property type="entry name" value="Periplasmic binding protein-like II"/>
    <property type="match status" value="1"/>
</dbReference>
<comment type="caution">
    <text evidence="3">The sequence shown here is derived from an EMBL/GenBank/DDBJ whole genome shotgun (WGS) entry which is preliminary data.</text>
</comment>
<dbReference type="PANTHER" id="PTHR43649:SF16">
    <property type="entry name" value="SUGAR-BINDING LIPOPROTEIN"/>
    <property type="match status" value="1"/>
</dbReference>
<accession>A0ABX0Y6U3</accession>
<keyword evidence="4" id="KW-1185">Reference proteome</keyword>
<evidence type="ECO:0000313" key="3">
    <source>
        <dbReference type="EMBL" id="NJC74146.1"/>
    </source>
</evidence>
<feature type="region of interest" description="Disordered" evidence="1">
    <location>
        <begin position="25"/>
        <end position="45"/>
    </location>
</feature>
<feature type="chain" id="PRO_5046561004" evidence="2">
    <location>
        <begin position="24"/>
        <end position="462"/>
    </location>
</feature>
<proteinExistence type="predicted"/>
<dbReference type="InterPro" id="IPR050490">
    <property type="entry name" value="Bact_solute-bd_prot1"/>
</dbReference>
<evidence type="ECO:0000256" key="2">
    <source>
        <dbReference type="SAM" id="SignalP"/>
    </source>
</evidence>
<sequence length="462" mass="49342">MQRTDLRRLAAAATVAVIGLSGAAACSGDKSGSDGGSGADGSAPLDRNAKVTITIDCEPPTTKPVQRKEWTDDIAAFNKIYPNVTIKSRDASPCEQPAAYAAQLKAGTEPDLFYSYFTDLGTALDAGQVTDITKYVTPETVPAWHDIDPSVLHTFSDGGALRGLPRNNYKMGLIYNRKLFQQAGLDPDKPPTTWDEVAADARKISALGNGINGYGEYSAANTGGWHFTAELYGLGGTMVSAGGTRAAFNDATGKQVLQNLYTMRWVDQTTGATQGFKWPDLMTNMVTGKEGMYVGAPDDITYMVETLKGNYADYGMGPMPGGKGTLLGGDGYLFKKGLTPDQIKAGIAWLNFELLTPGKGQFDWARKKADGLPVGLPEPFLFTGASAEQDSRNKAASATIPLANYKEYVGTQVPGRVEPPHAQEIYKVLDTAVSAVLTDRNSNIDHLLKTAESQVNQVLANS</sequence>
<organism evidence="3 4">
    <name type="scientific">Planosporangium thailandense</name>
    <dbReference type="NCBI Taxonomy" id="765197"/>
    <lineage>
        <taxon>Bacteria</taxon>
        <taxon>Bacillati</taxon>
        <taxon>Actinomycetota</taxon>
        <taxon>Actinomycetes</taxon>
        <taxon>Micromonosporales</taxon>
        <taxon>Micromonosporaceae</taxon>
        <taxon>Planosporangium</taxon>
    </lineage>
</organism>
<dbReference type="RefSeq" id="WP_167929050.1">
    <property type="nucleotide sequence ID" value="NZ_JAATVY010000047.1"/>
</dbReference>
<reference evidence="3 4" key="1">
    <citation type="submission" date="2020-03" db="EMBL/GenBank/DDBJ databases">
        <title>WGS of the type strain of Planosporangium spp.</title>
        <authorList>
            <person name="Thawai C."/>
        </authorList>
    </citation>
    <scope>NUCLEOTIDE SEQUENCE [LARGE SCALE GENOMIC DNA]</scope>
    <source>
        <strain evidence="3 4">TBRC 5610</strain>
    </source>
</reference>
<evidence type="ECO:0000313" key="4">
    <source>
        <dbReference type="Proteomes" id="UP000722989"/>
    </source>
</evidence>
<name>A0ABX0Y6U3_9ACTN</name>
<dbReference type="Pfam" id="PF01547">
    <property type="entry name" value="SBP_bac_1"/>
    <property type="match status" value="1"/>
</dbReference>
<dbReference type="InterPro" id="IPR006059">
    <property type="entry name" value="SBP"/>
</dbReference>
<evidence type="ECO:0000256" key="1">
    <source>
        <dbReference type="SAM" id="MobiDB-lite"/>
    </source>
</evidence>
<dbReference type="Proteomes" id="UP000722989">
    <property type="component" value="Unassembled WGS sequence"/>
</dbReference>
<feature type="signal peptide" evidence="2">
    <location>
        <begin position="1"/>
        <end position="23"/>
    </location>
</feature>
<dbReference type="PROSITE" id="PS51257">
    <property type="entry name" value="PROKAR_LIPOPROTEIN"/>
    <property type="match status" value="1"/>
</dbReference>
<dbReference type="EMBL" id="JAATVY010000047">
    <property type="protein sequence ID" value="NJC74146.1"/>
    <property type="molecule type" value="Genomic_DNA"/>
</dbReference>
<keyword evidence="2" id="KW-0732">Signal</keyword>